<evidence type="ECO:0000313" key="3">
    <source>
        <dbReference type="Proteomes" id="UP001065549"/>
    </source>
</evidence>
<protein>
    <submittedName>
        <fullName evidence="2">M23 family metallopeptidase</fullName>
    </submittedName>
</protein>
<accession>A0A9J6QSC4</accession>
<dbReference type="GO" id="GO:0004222">
    <property type="term" value="F:metalloendopeptidase activity"/>
    <property type="evidence" value="ECO:0007669"/>
    <property type="project" value="TreeGrafter"/>
</dbReference>
<dbReference type="AlphaFoldDB" id="A0A9J6QSC4"/>
<reference evidence="2" key="1">
    <citation type="submission" date="2022-09" db="EMBL/GenBank/DDBJ databases">
        <title>Culturomic study of gut microbiota in children with autism spectrum disorder.</title>
        <authorList>
            <person name="Efimov B.A."/>
            <person name="Chaplin A.V."/>
            <person name="Sokolova S.R."/>
            <person name="Pikina A.P."/>
            <person name="Korzhanova M."/>
            <person name="Belova V."/>
            <person name="Korostin D."/>
        </authorList>
    </citation>
    <scope>NUCLEOTIDE SEQUENCE</scope>
    <source>
        <strain evidence="2">ASD5510</strain>
    </source>
</reference>
<dbReference type="InterPro" id="IPR016047">
    <property type="entry name" value="M23ase_b-sheet_dom"/>
</dbReference>
<dbReference type="InterPro" id="IPR050570">
    <property type="entry name" value="Cell_wall_metabolism_enzyme"/>
</dbReference>
<gene>
    <name evidence="2" type="ORF">OBO34_11135</name>
</gene>
<evidence type="ECO:0000259" key="1">
    <source>
        <dbReference type="Pfam" id="PF01551"/>
    </source>
</evidence>
<evidence type="ECO:0000313" key="2">
    <source>
        <dbReference type="EMBL" id="MCU7378909.1"/>
    </source>
</evidence>
<dbReference type="Proteomes" id="UP001065549">
    <property type="component" value="Unassembled WGS sequence"/>
</dbReference>
<dbReference type="PANTHER" id="PTHR21666:SF270">
    <property type="entry name" value="MUREIN HYDROLASE ACTIVATOR ENVC"/>
    <property type="match status" value="1"/>
</dbReference>
<name>A0A9J6QSC4_9FIRM</name>
<dbReference type="RefSeq" id="WP_269478521.1">
    <property type="nucleotide sequence ID" value="NZ_JAOSHN010000004.1"/>
</dbReference>
<dbReference type="PANTHER" id="PTHR21666">
    <property type="entry name" value="PEPTIDASE-RELATED"/>
    <property type="match status" value="1"/>
</dbReference>
<comment type="caution">
    <text evidence="2">The sequence shown here is derived from an EMBL/GenBank/DDBJ whole genome shotgun (WGS) entry which is preliminary data.</text>
</comment>
<organism evidence="2 3">
    <name type="scientific">Hominibacterium faecale</name>
    <dbReference type="NCBI Taxonomy" id="2839743"/>
    <lineage>
        <taxon>Bacteria</taxon>
        <taxon>Bacillati</taxon>
        <taxon>Bacillota</taxon>
        <taxon>Clostridia</taxon>
        <taxon>Peptostreptococcales</taxon>
        <taxon>Anaerovoracaceae</taxon>
        <taxon>Hominibacterium</taxon>
    </lineage>
</organism>
<dbReference type="Pfam" id="PF01551">
    <property type="entry name" value="Peptidase_M23"/>
    <property type="match status" value="1"/>
</dbReference>
<feature type="domain" description="M23ase beta-sheet core" evidence="1">
    <location>
        <begin position="323"/>
        <end position="414"/>
    </location>
</feature>
<dbReference type="InterPro" id="IPR011055">
    <property type="entry name" value="Dup_hybrid_motif"/>
</dbReference>
<sequence>MKRKAVLVLAACVLLSGLLALLIFVSVLAAILSQTSPDAQLLDAQVACTITGTRQKQDLNLTLTYDGLSVKGITGIVSGSGNFSAATKASGKQKTKMALPEASAAKRDVQTFMCYTAVTATSSDQYKLLNSSGAKDVGIYRKVNGRYVVALGSFYGSKIGTNYILQFQQTNGTVKTISAILGDQKADKDTDAKHQYHTIDGSIVEFVTAKGTSQHVSATQQQINRDFGTLIAIYRSGKAAVKLEGTIKETSISITGEVDGVALSASGTVKAGKVHAEGFIGQNAEDAGGGIYTGGKFGWPVPGHTRLSSDYEYRNCPFHGRELHSGLDIPAPLGTQVLAAADGTVRLSRFYGSYGNAVILSHGSALFTLYGHNSSLLVAEGTKVKKGQPIALVGSTGSSTGNHCHFEVRKGGSEYRNNTSPWPYLKKKP</sequence>
<dbReference type="EMBL" id="JAOSHN010000004">
    <property type="protein sequence ID" value="MCU7378909.1"/>
    <property type="molecule type" value="Genomic_DNA"/>
</dbReference>
<dbReference type="Gene3D" id="2.70.70.10">
    <property type="entry name" value="Glucose Permease (Domain IIA)"/>
    <property type="match status" value="1"/>
</dbReference>
<proteinExistence type="predicted"/>
<dbReference type="CDD" id="cd12797">
    <property type="entry name" value="M23_peptidase"/>
    <property type="match status" value="1"/>
</dbReference>
<keyword evidence="3" id="KW-1185">Reference proteome</keyword>
<dbReference type="SUPFAM" id="SSF51261">
    <property type="entry name" value="Duplicated hybrid motif"/>
    <property type="match status" value="1"/>
</dbReference>